<dbReference type="Gramene" id="OBART03G03740.1">
    <property type="protein sequence ID" value="OBART03G03740.1"/>
    <property type="gene ID" value="OBART03G03740"/>
</dbReference>
<evidence type="ECO:0000313" key="3">
    <source>
        <dbReference type="Proteomes" id="UP000026960"/>
    </source>
</evidence>
<reference evidence="2" key="2">
    <citation type="submission" date="2015-03" db="UniProtKB">
        <authorList>
            <consortium name="EnsemblPlants"/>
        </authorList>
    </citation>
    <scope>IDENTIFICATION</scope>
</reference>
<feature type="region of interest" description="Disordered" evidence="1">
    <location>
        <begin position="1"/>
        <end position="23"/>
    </location>
</feature>
<feature type="region of interest" description="Disordered" evidence="1">
    <location>
        <begin position="85"/>
        <end position="147"/>
    </location>
</feature>
<dbReference type="Proteomes" id="UP000026960">
    <property type="component" value="Chromosome 3"/>
</dbReference>
<dbReference type="HOGENOM" id="CLU_1770885_0_0_1"/>
<dbReference type="AlphaFoldDB" id="A0A0D3FDU1"/>
<accession>A0A0D3FDU1</accession>
<name>A0A0D3FDU1_9ORYZ</name>
<evidence type="ECO:0000256" key="1">
    <source>
        <dbReference type="SAM" id="MobiDB-lite"/>
    </source>
</evidence>
<proteinExistence type="predicted"/>
<protein>
    <submittedName>
        <fullName evidence="2">Uncharacterized protein</fullName>
    </submittedName>
</protein>
<evidence type="ECO:0000313" key="2">
    <source>
        <dbReference type="EnsemblPlants" id="OBART03G03740.1"/>
    </source>
</evidence>
<sequence>MWISRRGIHQAKRPRNSRRVKNGGATAGVCFRRGGDRREAAAAAAAAEAAFGLGGGGGELVWFLVGKEKALIVFGGPDGPNVYVGQMGRMANPDPKFSTRSRTKTPASRRVGVSQPPAAAATTSRTADGGERRSASAALVPRPAVET</sequence>
<feature type="compositionally biased region" description="Low complexity" evidence="1">
    <location>
        <begin position="118"/>
        <end position="127"/>
    </location>
</feature>
<dbReference type="EnsemblPlants" id="OBART03G03740.1">
    <property type="protein sequence ID" value="OBART03G03740.1"/>
    <property type="gene ID" value="OBART03G03740"/>
</dbReference>
<keyword evidence="3" id="KW-1185">Reference proteome</keyword>
<reference evidence="2" key="1">
    <citation type="journal article" date="2009" name="Rice">
        <title>De Novo Next Generation Sequencing of Plant Genomes.</title>
        <authorList>
            <person name="Rounsley S."/>
            <person name="Marri P.R."/>
            <person name="Yu Y."/>
            <person name="He R."/>
            <person name="Sisneros N."/>
            <person name="Goicoechea J.L."/>
            <person name="Lee S.J."/>
            <person name="Angelova A."/>
            <person name="Kudrna D."/>
            <person name="Luo M."/>
            <person name="Affourtit J."/>
            <person name="Desany B."/>
            <person name="Knight J."/>
            <person name="Niazi F."/>
            <person name="Egholm M."/>
            <person name="Wing R.A."/>
        </authorList>
    </citation>
    <scope>NUCLEOTIDE SEQUENCE [LARGE SCALE GENOMIC DNA]</scope>
    <source>
        <strain evidence="2">cv. IRGC 105608</strain>
    </source>
</reference>
<feature type="compositionally biased region" description="Basic residues" evidence="1">
    <location>
        <begin position="1"/>
        <end position="21"/>
    </location>
</feature>
<organism evidence="2">
    <name type="scientific">Oryza barthii</name>
    <dbReference type="NCBI Taxonomy" id="65489"/>
    <lineage>
        <taxon>Eukaryota</taxon>
        <taxon>Viridiplantae</taxon>
        <taxon>Streptophyta</taxon>
        <taxon>Embryophyta</taxon>
        <taxon>Tracheophyta</taxon>
        <taxon>Spermatophyta</taxon>
        <taxon>Magnoliopsida</taxon>
        <taxon>Liliopsida</taxon>
        <taxon>Poales</taxon>
        <taxon>Poaceae</taxon>
        <taxon>BOP clade</taxon>
        <taxon>Oryzoideae</taxon>
        <taxon>Oryzeae</taxon>
        <taxon>Oryzinae</taxon>
        <taxon>Oryza</taxon>
    </lineage>
</organism>
<dbReference type="PaxDb" id="65489-OBART03G03740.1"/>